<accession>A0AA94XRG8</accession>
<dbReference type="RefSeq" id="WP_257720412.1">
    <property type="nucleotide sequence ID" value="NZ_CP012750.1"/>
</dbReference>
<evidence type="ECO:0000313" key="1">
    <source>
        <dbReference type="EMBL" id="UUX58545.1"/>
    </source>
</evidence>
<protein>
    <submittedName>
        <fullName evidence="1">Uncharacterized protein</fullName>
    </submittedName>
</protein>
<dbReference type="AlphaFoldDB" id="A0AA94XRG8"/>
<gene>
    <name evidence="1" type="ORF">NUH22_14780</name>
</gene>
<evidence type="ECO:0000313" key="2">
    <source>
        <dbReference type="Proteomes" id="UP001060018"/>
    </source>
</evidence>
<name>A0AA94XRG8_9MICC</name>
<reference evidence="1" key="1">
    <citation type="journal article" date="2022" name="Pest Manag. Sci.">
        <title>Glutamicibacter halophytocola-mediated host fitness of potato tuber moth on Solanaceae crops.</title>
        <authorList>
            <person name="Wang W."/>
            <person name="Xiao G."/>
            <person name="Du G."/>
            <person name="Chang L."/>
            <person name="Yang Y."/>
            <person name="Ye J."/>
            <person name="Chen B."/>
        </authorList>
    </citation>
    <scope>NUCLEOTIDE SEQUENCE</scope>
    <source>
        <strain evidence="1">S2</strain>
    </source>
</reference>
<proteinExistence type="predicted"/>
<dbReference type="Proteomes" id="UP001060018">
    <property type="component" value="Chromosome"/>
</dbReference>
<organism evidence="1 2">
    <name type="scientific">Glutamicibacter halophytocola</name>
    <dbReference type="NCBI Taxonomy" id="1933880"/>
    <lineage>
        <taxon>Bacteria</taxon>
        <taxon>Bacillati</taxon>
        <taxon>Actinomycetota</taxon>
        <taxon>Actinomycetes</taxon>
        <taxon>Micrococcales</taxon>
        <taxon>Micrococcaceae</taxon>
        <taxon>Glutamicibacter</taxon>
    </lineage>
</organism>
<sequence>MSSAENSANMERSSKAEQGIKVEHSAWQGWFEVHDQGGMLAA</sequence>
<dbReference type="EMBL" id="CP102487">
    <property type="protein sequence ID" value="UUX58545.1"/>
    <property type="molecule type" value="Genomic_DNA"/>
</dbReference>